<accession>A0A8B6HAA7</accession>
<gene>
    <name evidence="3" type="ORF">MGAL_10B072795</name>
</gene>
<dbReference type="AlphaFoldDB" id="A0A8B6HAA7"/>
<feature type="compositionally biased region" description="Basic and acidic residues" evidence="1">
    <location>
        <begin position="92"/>
        <end position="121"/>
    </location>
</feature>
<feature type="region of interest" description="Disordered" evidence="1">
    <location>
        <begin position="72"/>
        <end position="153"/>
    </location>
</feature>
<dbReference type="EMBL" id="UYJE01009701">
    <property type="protein sequence ID" value="VDI75855.1"/>
    <property type="molecule type" value="Genomic_DNA"/>
</dbReference>
<comment type="caution">
    <text evidence="3">The sequence shown here is derived from an EMBL/GenBank/DDBJ whole genome shotgun (WGS) entry which is preliminary data.</text>
</comment>
<proteinExistence type="predicted"/>
<feature type="signal peptide" evidence="2">
    <location>
        <begin position="1"/>
        <end position="22"/>
    </location>
</feature>
<keyword evidence="2" id="KW-0732">Signal</keyword>
<keyword evidence="4" id="KW-1185">Reference proteome</keyword>
<sequence length="153" mass="17237">MNTSAWLLVISLLMSIVHEVMAGSCVQSSGSISGCKDIGGKCENIGGVCFQGLDETCCCSEALEECEAGQPLGGRFETREDNPHYQEQNELNNKRVELKKKESELKKKENELNKKRDELNKKGGAMNNKRDDVQKKRDKLEKKRNETNKKDEL</sequence>
<reference evidence="3" key="1">
    <citation type="submission" date="2018-11" db="EMBL/GenBank/DDBJ databases">
        <authorList>
            <person name="Alioto T."/>
            <person name="Alioto T."/>
        </authorList>
    </citation>
    <scope>NUCLEOTIDE SEQUENCE</scope>
</reference>
<feature type="compositionally biased region" description="Basic and acidic residues" evidence="1">
    <location>
        <begin position="128"/>
        <end position="153"/>
    </location>
</feature>
<evidence type="ECO:0000256" key="1">
    <source>
        <dbReference type="SAM" id="MobiDB-lite"/>
    </source>
</evidence>
<dbReference type="OrthoDB" id="10337170at2759"/>
<evidence type="ECO:0000256" key="2">
    <source>
        <dbReference type="SAM" id="SignalP"/>
    </source>
</evidence>
<name>A0A8B6HAA7_MYTGA</name>
<evidence type="ECO:0000313" key="3">
    <source>
        <dbReference type="EMBL" id="VDI75855.1"/>
    </source>
</evidence>
<dbReference type="Proteomes" id="UP000596742">
    <property type="component" value="Unassembled WGS sequence"/>
</dbReference>
<evidence type="ECO:0000313" key="4">
    <source>
        <dbReference type="Proteomes" id="UP000596742"/>
    </source>
</evidence>
<feature type="chain" id="PRO_5032975614" evidence="2">
    <location>
        <begin position="23"/>
        <end position="153"/>
    </location>
</feature>
<protein>
    <submittedName>
        <fullName evidence="3">Uncharacterized protein</fullName>
    </submittedName>
</protein>
<organism evidence="3 4">
    <name type="scientific">Mytilus galloprovincialis</name>
    <name type="common">Mediterranean mussel</name>
    <dbReference type="NCBI Taxonomy" id="29158"/>
    <lineage>
        <taxon>Eukaryota</taxon>
        <taxon>Metazoa</taxon>
        <taxon>Spiralia</taxon>
        <taxon>Lophotrochozoa</taxon>
        <taxon>Mollusca</taxon>
        <taxon>Bivalvia</taxon>
        <taxon>Autobranchia</taxon>
        <taxon>Pteriomorphia</taxon>
        <taxon>Mytilida</taxon>
        <taxon>Mytiloidea</taxon>
        <taxon>Mytilidae</taxon>
        <taxon>Mytilinae</taxon>
        <taxon>Mytilus</taxon>
    </lineage>
</organism>